<dbReference type="EMBL" id="JAMPKM010000004">
    <property type="protein sequence ID" value="MEP0817171.1"/>
    <property type="molecule type" value="Genomic_DNA"/>
</dbReference>
<proteinExistence type="inferred from homology"/>
<evidence type="ECO:0000313" key="8">
    <source>
        <dbReference type="EMBL" id="MEP0817171.1"/>
    </source>
</evidence>
<evidence type="ECO:0000259" key="7">
    <source>
        <dbReference type="PROSITE" id="PS50059"/>
    </source>
</evidence>
<dbReference type="PROSITE" id="PS50059">
    <property type="entry name" value="FKBP_PPIASE"/>
    <property type="match status" value="1"/>
</dbReference>
<keyword evidence="9" id="KW-1185">Reference proteome</keyword>
<accession>A0ABV0J5X2</accession>
<evidence type="ECO:0000256" key="4">
    <source>
        <dbReference type="ARBA" id="ARBA00023235"/>
    </source>
</evidence>
<dbReference type="InterPro" id="IPR046357">
    <property type="entry name" value="PPIase_dom_sf"/>
</dbReference>
<evidence type="ECO:0000313" key="9">
    <source>
        <dbReference type="Proteomes" id="UP001464891"/>
    </source>
</evidence>
<dbReference type="GO" id="GO:0016853">
    <property type="term" value="F:isomerase activity"/>
    <property type="evidence" value="ECO:0007669"/>
    <property type="project" value="UniProtKB-KW"/>
</dbReference>
<evidence type="ECO:0000256" key="1">
    <source>
        <dbReference type="ARBA" id="ARBA00000971"/>
    </source>
</evidence>
<evidence type="ECO:0000256" key="2">
    <source>
        <dbReference type="ARBA" id="ARBA00006577"/>
    </source>
</evidence>
<keyword evidence="3 5" id="KW-0697">Rotamase</keyword>
<dbReference type="EC" id="5.2.1.8" evidence="6"/>
<dbReference type="PANTHER" id="PTHR43811">
    <property type="entry name" value="FKBP-TYPE PEPTIDYL-PROLYL CIS-TRANS ISOMERASE FKPA"/>
    <property type="match status" value="1"/>
</dbReference>
<dbReference type="SUPFAM" id="SSF54534">
    <property type="entry name" value="FKBP-like"/>
    <property type="match status" value="1"/>
</dbReference>
<feature type="domain" description="PPIase FKBP-type" evidence="7">
    <location>
        <begin position="99"/>
        <end position="187"/>
    </location>
</feature>
<comment type="caution">
    <text evidence="8">The sequence shown here is derived from an EMBL/GenBank/DDBJ whole genome shotgun (WGS) entry which is preliminary data.</text>
</comment>
<sequence>MREILISLGLMLACCVLLVVTQISGRSSAIAGELQNTQPQPAVSQTVSSSLIAQNPLSNNAEKSENTEVVMDSNDVVTTPSGLQYTEIEAGTGATPQTGQTVVVHYTGTLEDGTKFDSSRDRGQPFRFKIGVGQVIKGWDEGVGTMKVGGRRKLVIPAELGYGARGAGGVIPPNATLIFDVELLKIS</sequence>
<gene>
    <name evidence="8" type="ORF">NC998_08685</name>
</gene>
<evidence type="ECO:0000256" key="3">
    <source>
        <dbReference type="ARBA" id="ARBA00023110"/>
    </source>
</evidence>
<name>A0ABV0J5X2_9CYAN</name>
<dbReference type="PANTHER" id="PTHR43811:SF19">
    <property type="entry name" value="39 KDA FK506-BINDING NUCLEAR PROTEIN"/>
    <property type="match status" value="1"/>
</dbReference>
<evidence type="ECO:0000256" key="6">
    <source>
        <dbReference type="RuleBase" id="RU003915"/>
    </source>
</evidence>
<organism evidence="8 9">
    <name type="scientific">Trichocoleus desertorum GB2-A4</name>
    <dbReference type="NCBI Taxonomy" id="2933944"/>
    <lineage>
        <taxon>Bacteria</taxon>
        <taxon>Bacillati</taxon>
        <taxon>Cyanobacteriota</taxon>
        <taxon>Cyanophyceae</taxon>
        <taxon>Leptolyngbyales</taxon>
        <taxon>Trichocoleusaceae</taxon>
        <taxon>Trichocoleus</taxon>
    </lineage>
</organism>
<comment type="catalytic activity">
    <reaction evidence="1 5 6">
        <text>[protein]-peptidylproline (omega=180) = [protein]-peptidylproline (omega=0)</text>
        <dbReference type="Rhea" id="RHEA:16237"/>
        <dbReference type="Rhea" id="RHEA-COMP:10747"/>
        <dbReference type="Rhea" id="RHEA-COMP:10748"/>
        <dbReference type="ChEBI" id="CHEBI:83833"/>
        <dbReference type="ChEBI" id="CHEBI:83834"/>
        <dbReference type="EC" id="5.2.1.8"/>
    </reaction>
</comment>
<dbReference type="Proteomes" id="UP001464891">
    <property type="component" value="Unassembled WGS sequence"/>
</dbReference>
<dbReference type="Pfam" id="PF00254">
    <property type="entry name" value="FKBP_C"/>
    <property type="match status" value="1"/>
</dbReference>
<dbReference type="InterPro" id="IPR001179">
    <property type="entry name" value="PPIase_FKBP_dom"/>
</dbReference>
<reference evidence="8 9" key="1">
    <citation type="submission" date="2022-04" db="EMBL/GenBank/DDBJ databases">
        <title>Positive selection, recombination, and allopatry shape intraspecific diversity of widespread and dominant cyanobacteria.</title>
        <authorList>
            <person name="Wei J."/>
            <person name="Shu W."/>
            <person name="Hu C."/>
        </authorList>
    </citation>
    <scope>NUCLEOTIDE SEQUENCE [LARGE SCALE GENOMIC DNA]</scope>
    <source>
        <strain evidence="8 9">GB2-A4</strain>
    </source>
</reference>
<protein>
    <recommendedName>
        <fullName evidence="6">Peptidyl-prolyl cis-trans isomerase</fullName>
        <ecNumber evidence="6">5.2.1.8</ecNumber>
    </recommendedName>
</protein>
<dbReference type="Gene3D" id="3.10.50.40">
    <property type="match status" value="1"/>
</dbReference>
<dbReference type="RefSeq" id="WP_190437907.1">
    <property type="nucleotide sequence ID" value="NZ_JAMPKM010000004.1"/>
</dbReference>
<evidence type="ECO:0000256" key="5">
    <source>
        <dbReference type="PROSITE-ProRule" id="PRU00277"/>
    </source>
</evidence>
<keyword evidence="4 5" id="KW-0413">Isomerase</keyword>
<comment type="similarity">
    <text evidence="2 6">Belongs to the FKBP-type PPIase family.</text>
</comment>